<evidence type="ECO:0000256" key="6">
    <source>
        <dbReference type="ARBA" id="ARBA00022741"/>
    </source>
</evidence>
<keyword evidence="12" id="KW-1185">Reference proteome</keyword>
<dbReference type="GO" id="GO:0005524">
    <property type="term" value="F:ATP binding"/>
    <property type="evidence" value="ECO:0007669"/>
    <property type="project" value="UniProtKB-KW"/>
</dbReference>
<dbReference type="SMART" id="SM00387">
    <property type="entry name" value="HATPase_c"/>
    <property type="match status" value="1"/>
</dbReference>
<sequence>MEIKLEEKKIKLVLIILFLGMILPIFLTHQNFKIYDSITKALELWDKEHLLIGMLKLVIMNTLRSIPMYIAIFLLFDSIEIIKNGRKRNFEKVLLILPIIPIAYSLIKIFYDIQLPVGKTSILGVLWFCYYVKFDLKNITYVEKYLVFLSFIVGLQWLDVSRFFNFLGVGEITSDLNKAIIFMEADVIVTLICISFFSFFTLFSILLLHFFKGQEERIARSRSEMENRHLKEVQLLVHDLKTPIFSVGALLETLTLQEEDERKKLYLKKMEDSIEKTNVMISEILSVKSEKPIVIEEMMRFIFSFLSVHKNIEGITYKSYLKKDYKLKGNRILLSRVIINLIVNSWEANSSVVNIMVKDYKKRLIIQIDDCGDGIDIDNINELIKEGVSTKNSSGKGLSFVVKTIKEMEGKIYFVKKIKNGTKIYIILKGDEYGE</sequence>
<feature type="transmembrane region" description="Helical" evidence="9">
    <location>
        <begin position="12"/>
        <end position="30"/>
    </location>
</feature>
<dbReference type="InterPro" id="IPR005467">
    <property type="entry name" value="His_kinase_dom"/>
</dbReference>
<organism evidence="11 12">
    <name type="scientific">Cetobacterium somerae ATCC BAA-474</name>
    <dbReference type="NCBI Taxonomy" id="1319815"/>
    <lineage>
        <taxon>Bacteria</taxon>
        <taxon>Fusobacteriati</taxon>
        <taxon>Fusobacteriota</taxon>
        <taxon>Fusobacteriia</taxon>
        <taxon>Fusobacteriales</taxon>
        <taxon>Fusobacteriaceae</taxon>
        <taxon>Cetobacterium</taxon>
    </lineage>
</organism>
<keyword evidence="5" id="KW-0808">Transferase</keyword>
<dbReference type="Pfam" id="PF02518">
    <property type="entry name" value="HATPase_c"/>
    <property type="match status" value="1"/>
</dbReference>
<comment type="caution">
    <text evidence="11">The sequence shown here is derived from an EMBL/GenBank/DDBJ whole genome shotgun (WGS) entry which is preliminary data.</text>
</comment>
<keyword evidence="8" id="KW-0067">ATP-binding</keyword>
<evidence type="ECO:0000256" key="2">
    <source>
        <dbReference type="ARBA" id="ARBA00004651"/>
    </source>
</evidence>
<dbReference type="eggNOG" id="COG0642">
    <property type="taxonomic scope" value="Bacteria"/>
</dbReference>
<dbReference type="InterPro" id="IPR003594">
    <property type="entry name" value="HATPase_dom"/>
</dbReference>
<dbReference type="InterPro" id="IPR036097">
    <property type="entry name" value="HisK_dim/P_sf"/>
</dbReference>
<evidence type="ECO:0000256" key="9">
    <source>
        <dbReference type="SAM" id="Phobius"/>
    </source>
</evidence>
<keyword evidence="9" id="KW-0472">Membrane</keyword>
<feature type="transmembrane region" description="Helical" evidence="9">
    <location>
        <begin position="50"/>
        <end position="72"/>
    </location>
</feature>
<keyword evidence="9" id="KW-1133">Transmembrane helix</keyword>
<name>U7VBW4_9FUSO</name>
<keyword evidence="9" id="KW-0812">Transmembrane</keyword>
<dbReference type="InterPro" id="IPR003661">
    <property type="entry name" value="HisK_dim/P_dom"/>
</dbReference>
<feature type="transmembrane region" description="Helical" evidence="9">
    <location>
        <begin position="93"/>
        <end position="111"/>
    </location>
</feature>
<dbReference type="SUPFAM" id="SSF47384">
    <property type="entry name" value="Homodimeric domain of signal transducing histidine kinase"/>
    <property type="match status" value="1"/>
</dbReference>
<dbReference type="EMBL" id="AXZF01000038">
    <property type="protein sequence ID" value="ERT69025.1"/>
    <property type="molecule type" value="Genomic_DNA"/>
</dbReference>
<dbReference type="STRING" id="1319815.HMPREF0202_00991"/>
<dbReference type="AlphaFoldDB" id="U7VBW4"/>
<keyword evidence="6" id="KW-0547">Nucleotide-binding</keyword>
<dbReference type="SUPFAM" id="SSF55874">
    <property type="entry name" value="ATPase domain of HSP90 chaperone/DNA topoisomerase II/histidine kinase"/>
    <property type="match status" value="1"/>
</dbReference>
<dbReference type="PROSITE" id="PS50109">
    <property type="entry name" value="HIS_KIN"/>
    <property type="match status" value="1"/>
</dbReference>
<evidence type="ECO:0000313" key="11">
    <source>
        <dbReference type="EMBL" id="ERT69025.1"/>
    </source>
</evidence>
<dbReference type="Proteomes" id="UP000017081">
    <property type="component" value="Unassembled WGS sequence"/>
</dbReference>
<dbReference type="InterPro" id="IPR050980">
    <property type="entry name" value="2C_sensor_his_kinase"/>
</dbReference>
<accession>U7VBW4</accession>
<dbReference type="CDD" id="cd00082">
    <property type="entry name" value="HisKA"/>
    <property type="match status" value="1"/>
</dbReference>
<dbReference type="InterPro" id="IPR036890">
    <property type="entry name" value="HATPase_C_sf"/>
</dbReference>
<dbReference type="GO" id="GO:0005886">
    <property type="term" value="C:plasma membrane"/>
    <property type="evidence" value="ECO:0007669"/>
    <property type="project" value="UniProtKB-SubCell"/>
</dbReference>
<dbReference type="EC" id="2.7.13.3" evidence="3"/>
<evidence type="ECO:0000256" key="3">
    <source>
        <dbReference type="ARBA" id="ARBA00012438"/>
    </source>
</evidence>
<keyword evidence="4" id="KW-1003">Cell membrane</keyword>
<evidence type="ECO:0000256" key="1">
    <source>
        <dbReference type="ARBA" id="ARBA00000085"/>
    </source>
</evidence>
<dbReference type="RefSeq" id="WP_023050532.1">
    <property type="nucleotide sequence ID" value="NZ_CP173062.2"/>
</dbReference>
<dbReference type="GO" id="GO:0000155">
    <property type="term" value="F:phosphorelay sensor kinase activity"/>
    <property type="evidence" value="ECO:0007669"/>
    <property type="project" value="InterPro"/>
</dbReference>
<dbReference type="Gene3D" id="3.30.565.10">
    <property type="entry name" value="Histidine kinase-like ATPase, C-terminal domain"/>
    <property type="match status" value="1"/>
</dbReference>
<feature type="transmembrane region" description="Helical" evidence="9">
    <location>
        <begin position="187"/>
        <end position="211"/>
    </location>
</feature>
<dbReference type="HOGENOM" id="CLU_047534_0_0_0"/>
<comment type="catalytic activity">
    <reaction evidence="1">
        <text>ATP + protein L-histidine = ADP + protein N-phospho-L-histidine.</text>
        <dbReference type="EC" id="2.7.13.3"/>
    </reaction>
</comment>
<evidence type="ECO:0000256" key="7">
    <source>
        <dbReference type="ARBA" id="ARBA00022777"/>
    </source>
</evidence>
<dbReference type="PANTHER" id="PTHR44936">
    <property type="entry name" value="SENSOR PROTEIN CREC"/>
    <property type="match status" value="1"/>
</dbReference>
<keyword evidence="7" id="KW-0418">Kinase</keyword>
<dbReference type="PANTHER" id="PTHR44936:SF10">
    <property type="entry name" value="SENSOR PROTEIN RSTB"/>
    <property type="match status" value="1"/>
</dbReference>
<reference evidence="11 12" key="1">
    <citation type="submission" date="2013-08" db="EMBL/GenBank/DDBJ databases">
        <authorList>
            <person name="Weinstock G."/>
            <person name="Sodergren E."/>
            <person name="Wylie T."/>
            <person name="Fulton L."/>
            <person name="Fulton R."/>
            <person name="Fronick C."/>
            <person name="O'Laughlin M."/>
            <person name="Godfrey J."/>
            <person name="Miner T."/>
            <person name="Herter B."/>
            <person name="Appelbaum E."/>
            <person name="Cordes M."/>
            <person name="Lek S."/>
            <person name="Wollam A."/>
            <person name="Pepin K.H."/>
            <person name="Palsikar V.B."/>
            <person name="Mitreva M."/>
            <person name="Wilson R.K."/>
        </authorList>
    </citation>
    <scope>NUCLEOTIDE SEQUENCE [LARGE SCALE GENOMIC DNA]</scope>
    <source>
        <strain evidence="11 12">ATCC BAA-474</strain>
    </source>
</reference>
<evidence type="ECO:0000259" key="10">
    <source>
        <dbReference type="PROSITE" id="PS50109"/>
    </source>
</evidence>
<feature type="transmembrane region" description="Helical" evidence="9">
    <location>
        <begin position="146"/>
        <end position="167"/>
    </location>
</feature>
<gene>
    <name evidence="11" type="ORF">HMPREF0202_00991</name>
</gene>
<feature type="domain" description="Histidine kinase" evidence="10">
    <location>
        <begin position="235"/>
        <end position="432"/>
    </location>
</feature>
<evidence type="ECO:0000256" key="4">
    <source>
        <dbReference type="ARBA" id="ARBA00022475"/>
    </source>
</evidence>
<evidence type="ECO:0000256" key="5">
    <source>
        <dbReference type="ARBA" id="ARBA00022679"/>
    </source>
</evidence>
<comment type="subcellular location">
    <subcellularLocation>
        <location evidence="2">Cell membrane</location>
        <topology evidence="2">Multi-pass membrane protein</topology>
    </subcellularLocation>
</comment>
<proteinExistence type="predicted"/>
<evidence type="ECO:0000313" key="12">
    <source>
        <dbReference type="Proteomes" id="UP000017081"/>
    </source>
</evidence>
<evidence type="ECO:0000256" key="8">
    <source>
        <dbReference type="ARBA" id="ARBA00022840"/>
    </source>
</evidence>
<protein>
    <recommendedName>
        <fullName evidence="3">histidine kinase</fullName>
        <ecNumber evidence="3">2.7.13.3</ecNumber>
    </recommendedName>
</protein>